<dbReference type="AlphaFoldDB" id="A0A6A5R6H8"/>
<feature type="compositionally biased region" description="Polar residues" evidence="1">
    <location>
        <begin position="52"/>
        <end position="64"/>
    </location>
</feature>
<organism evidence="2 3">
    <name type="scientific">Didymella exigua CBS 183.55</name>
    <dbReference type="NCBI Taxonomy" id="1150837"/>
    <lineage>
        <taxon>Eukaryota</taxon>
        <taxon>Fungi</taxon>
        <taxon>Dikarya</taxon>
        <taxon>Ascomycota</taxon>
        <taxon>Pezizomycotina</taxon>
        <taxon>Dothideomycetes</taxon>
        <taxon>Pleosporomycetidae</taxon>
        <taxon>Pleosporales</taxon>
        <taxon>Pleosporineae</taxon>
        <taxon>Didymellaceae</taxon>
        <taxon>Didymella</taxon>
    </lineage>
</organism>
<feature type="region of interest" description="Disordered" evidence="1">
    <location>
        <begin position="43"/>
        <end position="73"/>
    </location>
</feature>
<sequence length="145" mass="16062">MGADVDQLTAQQSRDFCPSNQTSQFKSSATTLTAHHLCRYPCEESPPRSPTMRKSPQQLTNRLPSTGRRGNAGRHWLSAPLLAQPHHHTAHWIRAFPPLSRHPIRAPGALVSIPRVQGSRRYALSSRAIRCSAALTAGLERAKDR</sequence>
<dbReference type="Proteomes" id="UP000800082">
    <property type="component" value="Unassembled WGS sequence"/>
</dbReference>
<name>A0A6A5R6H8_9PLEO</name>
<dbReference type="EMBL" id="ML979015">
    <property type="protein sequence ID" value="KAF1922798.1"/>
    <property type="molecule type" value="Genomic_DNA"/>
</dbReference>
<gene>
    <name evidence="2" type="ORF">M421DRAFT_426539</name>
</gene>
<evidence type="ECO:0000313" key="3">
    <source>
        <dbReference type="Proteomes" id="UP000800082"/>
    </source>
</evidence>
<keyword evidence="3" id="KW-1185">Reference proteome</keyword>
<reference evidence="2" key="1">
    <citation type="journal article" date="2020" name="Stud. Mycol.">
        <title>101 Dothideomycetes genomes: a test case for predicting lifestyles and emergence of pathogens.</title>
        <authorList>
            <person name="Haridas S."/>
            <person name="Albert R."/>
            <person name="Binder M."/>
            <person name="Bloem J."/>
            <person name="Labutti K."/>
            <person name="Salamov A."/>
            <person name="Andreopoulos B."/>
            <person name="Baker S."/>
            <person name="Barry K."/>
            <person name="Bills G."/>
            <person name="Bluhm B."/>
            <person name="Cannon C."/>
            <person name="Castanera R."/>
            <person name="Culley D."/>
            <person name="Daum C."/>
            <person name="Ezra D."/>
            <person name="Gonzalez J."/>
            <person name="Henrissat B."/>
            <person name="Kuo A."/>
            <person name="Liang C."/>
            <person name="Lipzen A."/>
            <person name="Lutzoni F."/>
            <person name="Magnuson J."/>
            <person name="Mondo S."/>
            <person name="Nolan M."/>
            <person name="Ohm R."/>
            <person name="Pangilinan J."/>
            <person name="Park H.-J."/>
            <person name="Ramirez L."/>
            <person name="Alfaro M."/>
            <person name="Sun H."/>
            <person name="Tritt A."/>
            <person name="Yoshinaga Y."/>
            <person name="Zwiers L.-H."/>
            <person name="Turgeon B."/>
            <person name="Goodwin S."/>
            <person name="Spatafora J."/>
            <person name="Crous P."/>
            <person name="Grigoriev I."/>
        </authorList>
    </citation>
    <scope>NUCLEOTIDE SEQUENCE</scope>
    <source>
        <strain evidence="2">CBS 183.55</strain>
    </source>
</reference>
<protein>
    <submittedName>
        <fullName evidence="2">Uncharacterized protein</fullName>
    </submittedName>
</protein>
<evidence type="ECO:0000256" key="1">
    <source>
        <dbReference type="SAM" id="MobiDB-lite"/>
    </source>
</evidence>
<evidence type="ECO:0000313" key="2">
    <source>
        <dbReference type="EMBL" id="KAF1922798.1"/>
    </source>
</evidence>
<accession>A0A6A5R6H8</accession>
<dbReference type="RefSeq" id="XP_033443051.1">
    <property type="nucleotide sequence ID" value="XM_033594428.1"/>
</dbReference>
<proteinExistence type="predicted"/>
<dbReference type="GeneID" id="54352096"/>